<dbReference type="EMBL" id="FTOG01000004">
    <property type="protein sequence ID" value="SIS71540.1"/>
    <property type="molecule type" value="Genomic_DNA"/>
</dbReference>
<dbReference type="Pfam" id="PF06054">
    <property type="entry name" value="CoiA_nuc"/>
    <property type="match status" value="1"/>
</dbReference>
<gene>
    <name evidence="2" type="ORF">SAMN05421580_1042</name>
</gene>
<reference evidence="3" key="1">
    <citation type="submission" date="2017-01" db="EMBL/GenBank/DDBJ databases">
        <authorList>
            <person name="Varghese N."/>
            <person name="Submissions S."/>
        </authorList>
    </citation>
    <scope>NUCLEOTIDE SEQUENCE [LARGE SCALE GENOMIC DNA]</scope>
    <source>
        <strain evidence="3">DSM 19945</strain>
    </source>
</reference>
<accession>A0A1N7LCP7</accession>
<protein>
    <recommendedName>
        <fullName evidence="1">Competence protein CoiA nuclease-like domain-containing protein</fullName>
    </recommendedName>
</protein>
<evidence type="ECO:0000313" key="3">
    <source>
        <dbReference type="Proteomes" id="UP000186221"/>
    </source>
</evidence>
<evidence type="ECO:0000259" key="1">
    <source>
        <dbReference type="Pfam" id="PF06054"/>
    </source>
</evidence>
<feature type="domain" description="Competence protein CoiA nuclease-like" evidence="1">
    <location>
        <begin position="34"/>
        <end position="137"/>
    </location>
</feature>
<keyword evidence="3" id="KW-1185">Reference proteome</keyword>
<name>A0A1N7LCP7_9RHOB</name>
<sequence length="204" mass="23269">MPRSQWPAIPKTSIKGLRFFAHYPGYTGVKPKPESYAHTRLKIDILKAARTLGFDSQIEAAGRSPDGAEWIADVLVTLPTGQKTAFEVQLSSQHLADFRLRTERYRHSSVACCWVVSEHPVASRLAKALAYDNMDWYKKHGELLSESEELMVLGLLLEDKASYPAQPLLRLGYTQEARKLTIQEAVEGVLRGRPRWEQAQWKWY</sequence>
<evidence type="ECO:0000313" key="2">
    <source>
        <dbReference type="EMBL" id="SIS71540.1"/>
    </source>
</evidence>
<dbReference type="Proteomes" id="UP000186221">
    <property type="component" value="Unassembled WGS sequence"/>
</dbReference>
<dbReference type="AlphaFoldDB" id="A0A1N7LCP7"/>
<dbReference type="InterPro" id="IPR010330">
    <property type="entry name" value="CoiA_nuc"/>
</dbReference>
<organism evidence="2 3">
    <name type="scientific">Rhodobacter aestuarii</name>
    <dbReference type="NCBI Taxonomy" id="453582"/>
    <lineage>
        <taxon>Bacteria</taxon>
        <taxon>Pseudomonadati</taxon>
        <taxon>Pseudomonadota</taxon>
        <taxon>Alphaproteobacteria</taxon>
        <taxon>Rhodobacterales</taxon>
        <taxon>Rhodobacter group</taxon>
        <taxon>Rhodobacter</taxon>
    </lineage>
</organism>
<proteinExistence type="predicted"/>